<reference evidence="6" key="1">
    <citation type="journal article" date="2021" name="Sci. Rep.">
        <title>Diploid genomic architecture of Nitzschia inconspicua, an elite biomass production diatom.</title>
        <authorList>
            <person name="Oliver A."/>
            <person name="Podell S."/>
            <person name="Pinowska A."/>
            <person name="Traller J.C."/>
            <person name="Smith S.R."/>
            <person name="McClure R."/>
            <person name="Beliaev A."/>
            <person name="Bohutskyi P."/>
            <person name="Hill E.A."/>
            <person name="Rabines A."/>
            <person name="Zheng H."/>
            <person name="Allen L.Z."/>
            <person name="Kuo A."/>
            <person name="Grigoriev I.V."/>
            <person name="Allen A.E."/>
            <person name="Hazlebeck D."/>
            <person name="Allen E.E."/>
        </authorList>
    </citation>
    <scope>NUCLEOTIDE SEQUENCE</scope>
    <source>
        <strain evidence="6">Hildebrandi</strain>
    </source>
</reference>
<reference evidence="6" key="2">
    <citation type="submission" date="2021-04" db="EMBL/GenBank/DDBJ databases">
        <authorList>
            <person name="Podell S."/>
        </authorList>
    </citation>
    <scope>NUCLEOTIDE SEQUENCE</scope>
    <source>
        <strain evidence="6">Hildebrandi</strain>
    </source>
</reference>
<keyword evidence="3" id="KW-0862">Zinc</keyword>
<organism evidence="6 7">
    <name type="scientific">Nitzschia inconspicua</name>
    <dbReference type="NCBI Taxonomy" id="303405"/>
    <lineage>
        <taxon>Eukaryota</taxon>
        <taxon>Sar</taxon>
        <taxon>Stramenopiles</taxon>
        <taxon>Ochrophyta</taxon>
        <taxon>Bacillariophyta</taxon>
        <taxon>Bacillariophyceae</taxon>
        <taxon>Bacillariophycidae</taxon>
        <taxon>Bacillariales</taxon>
        <taxon>Bacillariaceae</taxon>
        <taxon>Nitzschia</taxon>
    </lineage>
</organism>
<feature type="domain" description="RING-type" evidence="5">
    <location>
        <begin position="36"/>
        <end position="106"/>
    </location>
</feature>
<gene>
    <name evidence="6" type="ORF">IV203_026651</name>
</gene>
<dbReference type="InterPro" id="IPR001841">
    <property type="entry name" value="Znf_RING"/>
</dbReference>
<evidence type="ECO:0000259" key="5">
    <source>
        <dbReference type="PROSITE" id="PS50089"/>
    </source>
</evidence>
<evidence type="ECO:0000256" key="1">
    <source>
        <dbReference type="ARBA" id="ARBA00022723"/>
    </source>
</evidence>
<dbReference type="OrthoDB" id="48608at2759"/>
<dbReference type="AlphaFoldDB" id="A0A9K3LM35"/>
<dbReference type="PROSITE" id="PS50089">
    <property type="entry name" value="ZF_RING_2"/>
    <property type="match status" value="1"/>
</dbReference>
<protein>
    <recommendedName>
        <fullName evidence="5">RING-type domain-containing protein</fullName>
    </recommendedName>
</protein>
<keyword evidence="2 4" id="KW-0863">Zinc-finger</keyword>
<dbReference type="GO" id="GO:0008270">
    <property type="term" value="F:zinc ion binding"/>
    <property type="evidence" value="ECO:0007669"/>
    <property type="project" value="UniProtKB-KW"/>
</dbReference>
<dbReference type="SMART" id="SM00184">
    <property type="entry name" value="RING"/>
    <property type="match status" value="1"/>
</dbReference>
<comment type="caution">
    <text evidence="6">The sequence shown here is derived from an EMBL/GenBank/DDBJ whole genome shotgun (WGS) entry which is preliminary data.</text>
</comment>
<accession>A0A9K3LM35</accession>
<keyword evidence="7" id="KW-1185">Reference proteome</keyword>
<evidence type="ECO:0000313" key="7">
    <source>
        <dbReference type="Proteomes" id="UP000693970"/>
    </source>
</evidence>
<proteinExistence type="predicted"/>
<dbReference type="EMBL" id="JAGRRH010000010">
    <property type="protein sequence ID" value="KAG7363291.1"/>
    <property type="molecule type" value="Genomic_DNA"/>
</dbReference>
<name>A0A9K3LM35_9STRA</name>
<dbReference type="Proteomes" id="UP000693970">
    <property type="component" value="Unassembled WGS sequence"/>
</dbReference>
<sequence length="635" mass="72693">MNGSNTREEGAEEVCPICLVGDDCDVELVDDEELRCEEQQSNQHDKSMVFGKCGHKFCLPCLKQLFAAPSRSPRDLAMDRDDGVIRFPTQEDLLDIPTMGRCPICRRTLCLLDLKKQKSSSRNTPTEYAVPRETELCQTELSGMVFVKRKRNVGEESIHFPKAEVEGADCEDCSPFLSFEKRIDNWVFDDESRMEEKRKFFDPKSLYFHKESRTFHGTIRWDLPPSSDRITSSIDCAKRLNGSNAWEYFLSFSSDFRYVTRGVLIIRRDPCRRKDCRRVECKFPLDGEWIVEWDPNNSSLCQRMELNMVLVHGNVVFSCDGSHKPLGKIEYGLMSSTPMLSWIDEEGEYENQTQFCTLQPENCLTKKPEGPPVGTSVVWPGVSDTMGKMIWRRKTVTPDEAPLQVVKIGYNNGMLYHRLGAVADTSIERPTYFADKLWGNVFCQALTVGLASYHFNEDGTAYISYEHERTSIWPNLDNGEPIPPTISFLNTCFDEESRTFRGTIDWEGTHGSTWTSSRRWRYEIIFAKDYSMIIGGDVRVVRRGEDSERIMSRFGDDLLYINVGFAEKMKDYFETAAAGSLPRIAPTFRVIRRQVQDIGGSIESAERLYHLVTLVPSSDIHYPATRLSSTQDYGI</sequence>
<dbReference type="PROSITE" id="PS00518">
    <property type="entry name" value="ZF_RING_1"/>
    <property type="match status" value="1"/>
</dbReference>
<evidence type="ECO:0000256" key="3">
    <source>
        <dbReference type="ARBA" id="ARBA00022833"/>
    </source>
</evidence>
<dbReference type="InterPro" id="IPR017907">
    <property type="entry name" value="Znf_RING_CS"/>
</dbReference>
<evidence type="ECO:0000256" key="4">
    <source>
        <dbReference type="PROSITE-ProRule" id="PRU00175"/>
    </source>
</evidence>
<keyword evidence="1" id="KW-0479">Metal-binding</keyword>
<evidence type="ECO:0000313" key="6">
    <source>
        <dbReference type="EMBL" id="KAG7363291.1"/>
    </source>
</evidence>
<evidence type="ECO:0000256" key="2">
    <source>
        <dbReference type="ARBA" id="ARBA00022771"/>
    </source>
</evidence>